<comment type="subcellular location">
    <subcellularLocation>
        <location evidence="1">Membrane</location>
        <topology evidence="1">Multi-pass membrane protein</topology>
    </subcellularLocation>
</comment>
<evidence type="ECO:0000313" key="7">
    <source>
        <dbReference type="EMBL" id="GGC21216.1"/>
    </source>
</evidence>
<name>A0ABQ1L9M6_9SPHI</name>
<feature type="transmembrane region" description="Helical" evidence="5">
    <location>
        <begin position="39"/>
        <end position="63"/>
    </location>
</feature>
<sequence length="306" mass="33231">MKTKALPIVRIGIALVFLTSGFAKVLDTQAFVALVHRYVPGNLAVMAVVIPPVEAMLGLCLLLGYQPREIAGTLAWLTLAFTLVYSYGLVTKGITDCACFGSVKNLQLPPWGVYIRNTLLLMGGFWMASAYPAHREAAPVNRIRGAIVLLFGAAAFLLAGMSFDGPLRRNRVDNPHWLGLPRSRTPFAALPLSADSTYALYLYRPDCPLCKDMAANAASWREAGLVDAVVALTARSQAAVSDSLFRPGYGRYFDTLGLLTDQQMVTAVSHVPTLVVIEGDTVKYIHTGHLANGFRIRPVQPNNEEP</sequence>
<accession>A0ABQ1L9M6</accession>
<evidence type="ECO:0000256" key="4">
    <source>
        <dbReference type="ARBA" id="ARBA00023136"/>
    </source>
</evidence>
<comment type="caution">
    <text evidence="7">The sequence shown here is derived from an EMBL/GenBank/DDBJ whole genome shotgun (WGS) entry which is preliminary data.</text>
</comment>
<protein>
    <recommendedName>
        <fullName evidence="6">Methylamine utilisation protein MauE domain-containing protein</fullName>
    </recommendedName>
</protein>
<evidence type="ECO:0000256" key="1">
    <source>
        <dbReference type="ARBA" id="ARBA00004141"/>
    </source>
</evidence>
<organism evidence="7 8">
    <name type="scientific">Parapedobacter defluvii</name>
    <dbReference type="NCBI Taxonomy" id="2045106"/>
    <lineage>
        <taxon>Bacteria</taxon>
        <taxon>Pseudomonadati</taxon>
        <taxon>Bacteroidota</taxon>
        <taxon>Sphingobacteriia</taxon>
        <taxon>Sphingobacteriales</taxon>
        <taxon>Sphingobacteriaceae</taxon>
        <taxon>Parapedobacter</taxon>
    </lineage>
</organism>
<keyword evidence="8" id="KW-1185">Reference proteome</keyword>
<evidence type="ECO:0000256" key="3">
    <source>
        <dbReference type="ARBA" id="ARBA00022989"/>
    </source>
</evidence>
<feature type="transmembrane region" description="Helical" evidence="5">
    <location>
        <begin position="111"/>
        <end position="131"/>
    </location>
</feature>
<feature type="domain" description="Methylamine utilisation protein MauE" evidence="6">
    <location>
        <begin position="4"/>
        <end position="128"/>
    </location>
</feature>
<evidence type="ECO:0000256" key="2">
    <source>
        <dbReference type="ARBA" id="ARBA00022692"/>
    </source>
</evidence>
<keyword evidence="4 5" id="KW-0472">Membrane</keyword>
<proteinExistence type="predicted"/>
<feature type="transmembrane region" description="Helical" evidence="5">
    <location>
        <begin position="70"/>
        <end position="91"/>
    </location>
</feature>
<keyword evidence="2 5" id="KW-0812">Transmembrane</keyword>
<evidence type="ECO:0000256" key="5">
    <source>
        <dbReference type="SAM" id="Phobius"/>
    </source>
</evidence>
<reference evidence="8" key="1">
    <citation type="journal article" date="2019" name="Int. J. Syst. Evol. Microbiol.">
        <title>The Global Catalogue of Microorganisms (GCM) 10K type strain sequencing project: providing services to taxonomists for standard genome sequencing and annotation.</title>
        <authorList>
            <consortium name="The Broad Institute Genomics Platform"/>
            <consortium name="The Broad Institute Genome Sequencing Center for Infectious Disease"/>
            <person name="Wu L."/>
            <person name="Ma J."/>
        </authorList>
    </citation>
    <scope>NUCLEOTIDE SEQUENCE [LARGE SCALE GENOMIC DNA]</scope>
    <source>
        <strain evidence="8">CGMCC 1.15342</strain>
    </source>
</reference>
<dbReference type="Proteomes" id="UP000597338">
    <property type="component" value="Unassembled WGS sequence"/>
</dbReference>
<evidence type="ECO:0000313" key="8">
    <source>
        <dbReference type="Proteomes" id="UP000597338"/>
    </source>
</evidence>
<dbReference type="EMBL" id="BMIK01000002">
    <property type="protein sequence ID" value="GGC21216.1"/>
    <property type="molecule type" value="Genomic_DNA"/>
</dbReference>
<dbReference type="RefSeq" id="WP_188748388.1">
    <property type="nucleotide sequence ID" value="NZ_BMIK01000002.1"/>
</dbReference>
<dbReference type="InterPro" id="IPR009908">
    <property type="entry name" value="Methylamine_util_MauE"/>
</dbReference>
<gene>
    <name evidence="7" type="ORF">GCM10011386_11440</name>
</gene>
<evidence type="ECO:0000259" key="6">
    <source>
        <dbReference type="Pfam" id="PF07291"/>
    </source>
</evidence>
<feature type="transmembrane region" description="Helical" evidence="5">
    <location>
        <begin position="143"/>
        <end position="163"/>
    </location>
</feature>
<dbReference type="Pfam" id="PF07291">
    <property type="entry name" value="MauE"/>
    <property type="match status" value="1"/>
</dbReference>
<keyword evidence="3 5" id="KW-1133">Transmembrane helix</keyword>